<dbReference type="AlphaFoldDB" id="A0A8T0CQW5"/>
<keyword evidence="2" id="KW-1185">Reference proteome</keyword>
<protein>
    <submittedName>
        <fullName evidence="1">Uncharacterized protein</fullName>
    </submittedName>
</protein>
<organism evidence="1 2">
    <name type="scientific">Corymbia citriodora subsp. variegata</name>
    <dbReference type="NCBI Taxonomy" id="360336"/>
    <lineage>
        <taxon>Eukaryota</taxon>
        <taxon>Viridiplantae</taxon>
        <taxon>Streptophyta</taxon>
        <taxon>Embryophyta</taxon>
        <taxon>Tracheophyta</taxon>
        <taxon>Spermatophyta</taxon>
        <taxon>Magnoliopsida</taxon>
        <taxon>eudicotyledons</taxon>
        <taxon>Gunneridae</taxon>
        <taxon>Pentapetalae</taxon>
        <taxon>rosids</taxon>
        <taxon>malvids</taxon>
        <taxon>Myrtales</taxon>
        <taxon>Myrtaceae</taxon>
        <taxon>Myrtoideae</taxon>
        <taxon>Eucalypteae</taxon>
        <taxon>Corymbia</taxon>
    </lineage>
</organism>
<sequence length="99" mass="11115">MGIILLKEVIVQGSIRNQHKYEDRILKLDSTSIPVYYLTAYTLSLTNSLSKLNFFVLALPAVSKLKSTASSSAADNDFQEVRNSFRNSASVEIRFNIEL</sequence>
<evidence type="ECO:0000313" key="2">
    <source>
        <dbReference type="Proteomes" id="UP000806378"/>
    </source>
</evidence>
<accession>A0A8T0CQW5</accession>
<name>A0A8T0CQW5_CORYI</name>
<dbReference type="EMBL" id="MU089655">
    <property type="protein sequence ID" value="KAF7850047.1"/>
    <property type="molecule type" value="Genomic_DNA"/>
</dbReference>
<evidence type="ECO:0000313" key="1">
    <source>
        <dbReference type="EMBL" id="KAF7850047.1"/>
    </source>
</evidence>
<gene>
    <name evidence="1" type="ORF">BT93_L5924</name>
</gene>
<dbReference type="Gramene" id="rna-gnl|WGS:JABURB|Cocit.L5924.1">
    <property type="protein sequence ID" value="cds-KAF7850047.1"/>
    <property type="gene ID" value="gene-BT93_L5924"/>
</dbReference>
<comment type="caution">
    <text evidence="1">The sequence shown here is derived from an EMBL/GenBank/DDBJ whole genome shotgun (WGS) entry which is preliminary data.</text>
</comment>
<proteinExistence type="predicted"/>
<dbReference type="Proteomes" id="UP000806378">
    <property type="component" value="Unassembled WGS sequence"/>
</dbReference>
<reference evidence="1" key="1">
    <citation type="submission" date="2020-05" db="EMBL/GenBank/DDBJ databases">
        <title>WGS assembly of Corymbia citriodora subspecies variegata.</title>
        <authorList>
            <person name="Barry K."/>
            <person name="Hundley H."/>
            <person name="Shu S."/>
            <person name="Jenkins J."/>
            <person name="Grimwood J."/>
            <person name="Baten A."/>
        </authorList>
    </citation>
    <scope>NUCLEOTIDE SEQUENCE</scope>
    <source>
        <strain evidence="1">CV2-018</strain>
    </source>
</reference>